<protein>
    <submittedName>
        <fullName evidence="1">GxxExxY protein</fullName>
    </submittedName>
</protein>
<reference evidence="2" key="1">
    <citation type="submission" date="2016-10" db="EMBL/GenBank/DDBJ databases">
        <authorList>
            <person name="Varghese N."/>
            <person name="Submissions S."/>
        </authorList>
    </citation>
    <scope>NUCLEOTIDE SEQUENCE [LARGE SCALE GENOMIC DNA]</scope>
    <source>
        <strain evidence="2">BP1-148</strain>
    </source>
</reference>
<dbReference type="Gene3D" id="3.90.320.10">
    <property type="match status" value="1"/>
</dbReference>
<evidence type="ECO:0000313" key="1">
    <source>
        <dbReference type="EMBL" id="SDH45439.1"/>
    </source>
</evidence>
<dbReference type="InterPro" id="IPR011604">
    <property type="entry name" value="PDDEXK-like_dom_sf"/>
</dbReference>
<evidence type="ECO:0000313" key="2">
    <source>
        <dbReference type="Proteomes" id="UP000198779"/>
    </source>
</evidence>
<dbReference type="STRING" id="645274.SAMN04487901_1322"/>
<proteinExistence type="predicted"/>
<dbReference type="NCBIfam" id="TIGR04256">
    <property type="entry name" value="GxxExxY"/>
    <property type="match status" value="1"/>
</dbReference>
<name>A0A1G8CJ85_9BACT</name>
<sequence>MIMDLIQEYNKRYEFFKDITGEAMRVHRKYHGGLLESAYEAALKYLLEQKGYTVERQKFLPIYWDDVQLDQSYRLDLVINEKIIVELKAISHIDSPHRRQLWNYMNLTHLPYGMLMNFSPDGLYSEWYHRDPLLGTIDRIKLM</sequence>
<dbReference type="EMBL" id="FNCQ01000032">
    <property type="protein sequence ID" value="SDH45439.1"/>
    <property type="molecule type" value="Genomic_DNA"/>
</dbReference>
<gene>
    <name evidence="1" type="ORF">SAMN04487901_1322</name>
</gene>
<dbReference type="InterPro" id="IPR026350">
    <property type="entry name" value="GxxExxY"/>
</dbReference>
<dbReference type="Pfam" id="PF13366">
    <property type="entry name" value="PDDEXK_3"/>
    <property type="match status" value="1"/>
</dbReference>
<keyword evidence="2" id="KW-1185">Reference proteome</keyword>
<dbReference type="AlphaFoldDB" id="A0A1G8CJ85"/>
<accession>A0A1G8CJ85</accession>
<dbReference type="Proteomes" id="UP000198779">
    <property type="component" value="Unassembled WGS sequence"/>
</dbReference>
<organism evidence="1 2">
    <name type="scientific">Prevotella communis</name>
    <dbReference type="NCBI Taxonomy" id="2913614"/>
    <lineage>
        <taxon>Bacteria</taxon>
        <taxon>Pseudomonadati</taxon>
        <taxon>Bacteroidota</taxon>
        <taxon>Bacteroidia</taxon>
        <taxon>Bacteroidales</taxon>
        <taxon>Prevotellaceae</taxon>
        <taxon>Prevotella</taxon>
    </lineage>
</organism>